<sequence>MSSHKHLNTNKELNLAAPSGAVFCRFQILRLGSEIPLSIKSHSSSVGTGSLPTDQVLIENEM</sequence>
<proteinExistence type="predicted"/>
<feature type="compositionally biased region" description="Polar residues" evidence="1">
    <location>
        <begin position="41"/>
        <end position="53"/>
    </location>
</feature>
<feature type="region of interest" description="Disordered" evidence="1">
    <location>
        <begin position="41"/>
        <end position="62"/>
    </location>
</feature>
<evidence type="ECO:0000313" key="2">
    <source>
        <dbReference type="EMBL" id="SUZ58009.1"/>
    </source>
</evidence>
<name>A0A381NUS3_9ZZZZ</name>
<evidence type="ECO:0000256" key="1">
    <source>
        <dbReference type="SAM" id="MobiDB-lite"/>
    </source>
</evidence>
<reference evidence="2" key="1">
    <citation type="submission" date="2018-05" db="EMBL/GenBank/DDBJ databases">
        <authorList>
            <person name="Lanie J.A."/>
            <person name="Ng W.-L."/>
            <person name="Kazmierczak K.M."/>
            <person name="Andrzejewski T.M."/>
            <person name="Davidsen T.M."/>
            <person name="Wayne K.J."/>
            <person name="Tettelin H."/>
            <person name="Glass J.I."/>
            <person name="Rusch D."/>
            <person name="Podicherti R."/>
            <person name="Tsui H.-C.T."/>
            <person name="Winkler M.E."/>
        </authorList>
    </citation>
    <scope>NUCLEOTIDE SEQUENCE</scope>
</reference>
<protein>
    <submittedName>
        <fullName evidence="2">Uncharacterized protein</fullName>
    </submittedName>
</protein>
<accession>A0A381NUS3</accession>
<gene>
    <name evidence="2" type="ORF">METZ01_LOCUS10863</name>
</gene>
<organism evidence="2">
    <name type="scientific">marine metagenome</name>
    <dbReference type="NCBI Taxonomy" id="408172"/>
    <lineage>
        <taxon>unclassified sequences</taxon>
        <taxon>metagenomes</taxon>
        <taxon>ecological metagenomes</taxon>
    </lineage>
</organism>
<dbReference type="EMBL" id="UINC01000592">
    <property type="protein sequence ID" value="SUZ58009.1"/>
    <property type="molecule type" value="Genomic_DNA"/>
</dbReference>
<dbReference type="AlphaFoldDB" id="A0A381NUS3"/>